<dbReference type="PANTHER" id="PTHR30126">
    <property type="entry name" value="HTH-TYPE TRANSCRIPTIONAL REGULATOR"/>
    <property type="match status" value="1"/>
</dbReference>
<accession>A0A557PH60</accession>
<dbReference type="CDD" id="cd08420">
    <property type="entry name" value="PBP2_CysL_like"/>
    <property type="match status" value="1"/>
</dbReference>
<keyword evidence="2" id="KW-0805">Transcription regulation</keyword>
<feature type="domain" description="HTH lysR-type" evidence="5">
    <location>
        <begin position="5"/>
        <end position="62"/>
    </location>
</feature>
<dbReference type="InterPro" id="IPR005119">
    <property type="entry name" value="LysR_subst-bd"/>
</dbReference>
<evidence type="ECO:0000256" key="4">
    <source>
        <dbReference type="ARBA" id="ARBA00023163"/>
    </source>
</evidence>
<dbReference type="RefSeq" id="WP_144229721.1">
    <property type="nucleotide sequence ID" value="NZ_CANNCB010000004.1"/>
</dbReference>
<dbReference type="PANTHER" id="PTHR30126:SF94">
    <property type="entry name" value="LYSR FAMILY TRANSCRIPTIONAL REGULATOR"/>
    <property type="match status" value="1"/>
</dbReference>
<evidence type="ECO:0000256" key="1">
    <source>
        <dbReference type="ARBA" id="ARBA00009437"/>
    </source>
</evidence>
<name>A0A557PH60_9VIBR</name>
<dbReference type="Pfam" id="PF03466">
    <property type="entry name" value="LysR_substrate"/>
    <property type="match status" value="1"/>
</dbReference>
<evidence type="ECO:0000313" key="7">
    <source>
        <dbReference type="Proteomes" id="UP000319828"/>
    </source>
</evidence>
<gene>
    <name evidence="6" type="ORF">FOF44_00620</name>
</gene>
<organism evidence="6 7">
    <name type="scientific">Vibrio algivorus</name>
    <dbReference type="NCBI Taxonomy" id="1667024"/>
    <lineage>
        <taxon>Bacteria</taxon>
        <taxon>Pseudomonadati</taxon>
        <taxon>Pseudomonadota</taxon>
        <taxon>Gammaproteobacteria</taxon>
        <taxon>Vibrionales</taxon>
        <taxon>Vibrionaceae</taxon>
        <taxon>Vibrio</taxon>
    </lineage>
</organism>
<dbReference type="Gene3D" id="3.40.190.290">
    <property type="match status" value="1"/>
</dbReference>
<evidence type="ECO:0000313" key="6">
    <source>
        <dbReference type="EMBL" id="TVO39994.1"/>
    </source>
</evidence>
<keyword evidence="3" id="KW-0238">DNA-binding</keyword>
<dbReference type="EMBL" id="VMKJ01000001">
    <property type="protein sequence ID" value="TVO39994.1"/>
    <property type="molecule type" value="Genomic_DNA"/>
</dbReference>
<dbReference type="InterPro" id="IPR036390">
    <property type="entry name" value="WH_DNA-bd_sf"/>
</dbReference>
<dbReference type="Pfam" id="PF00126">
    <property type="entry name" value="HTH_1"/>
    <property type="match status" value="1"/>
</dbReference>
<dbReference type="GO" id="GO:0003700">
    <property type="term" value="F:DNA-binding transcription factor activity"/>
    <property type="evidence" value="ECO:0007669"/>
    <property type="project" value="InterPro"/>
</dbReference>
<comment type="similarity">
    <text evidence="1">Belongs to the LysR transcriptional regulatory family.</text>
</comment>
<keyword evidence="4" id="KW-0804">Transcription</keyword>
<evidence type="ECO:0000259" key="5">
    <source>
        <dbReference type="PROSITE" id="PS50931"/>
    </source>
</evidence>
<evidence type="ECO:0000256" key="2">
    <source>
        <dbReference type="ARBA" id="ARBA00023015"/>
    </source>
</evidence>
<proteinExistence type="inferred from homology"/>
<evidence type="ECO:0000256" key="3">
    <source>
        <dbReference type="ARBA" id="ARBA00023125"/>
    </source>
</evidence>
<dbReference type="Gene3D" id="1.10.10.10">
    <property type="entry name" value="Winged helix-like DNA-binding domain superfamily/Winged helix DNA-binding domain"/>
    <property type="match status" value="1"/>
</dbReference>
<dbReference type="PROSITE" id="PS50931">
    <property type="entry name" value="HTH_LYSR"/>
    <property type="match status" value="1"/>
</dbReference>
<dbReference type="PRINTS" id="PR00039">
    <property type="entry name" value="HTHLYSR"/>
</dbReference>
<dbReference type="InterPro" id="IPR000847">
    <property type="entry name" value="LysR_HTH_N"/>
</dbReference>
<reference evidence="6 7" key="1">
    <citation type="submission" date="2019-07" db="EMBL/GenBank/DDBJ databases">
        <title>The draft genome sequence of Vibrio algivorus M1486.</title>
        <authorList>
            <person name="Meng X."/>
        </authorList>
    </citation>
    <scope>NUCLEOTIDE SEQUENCE [LARGE SCALE GENOMIC DNA]</scope>
    <source>
        <strain evidence="6 7">M1486</strain>
    </source>
</reference>
<dbReference type="SUPFAM" id="SSF53850">
    <property type="entry name" value="Periplasmic binding protein-like II"/>
    <property type="match status" value="1"/>
</dbReference>
<protein>
    <submittedName>
        <fullName evidence="6">LysR family transcriptional regulator</fullName>
    </submittedName>
</protein>
<dbReference type="InterPro" id="IPR036388">
    <property type="entry name" value="WH-like_DNA-bd_sf"/>
</dbReference>
<comment type="caution">
    <text evidence="6">The sequence shown here is derived from an EMBL/GenBank/DDBJ whole genome shotgun (WGS) entry which is preliminary data.</text>
</comment>
<dbReference type="SUPFAM" id="SSF46785">
    <property type="entry name" value="Winged helix' DNA-binding domain"/>
    <property type="match status" value="1"/>
</dbReference>
<dbReference type="GO" id="GO:0000976">
    <property type="term" value="F:transcription cis-regulatory region binding"/>
    <property type="evidence" value="ECO:0007669"/>
    <property type="project" value="TreeGrafter"/>
</dbReference>
<sequence>MASNVTLKQLKVFTALTQQETLTEAAKKLFLSKAAVSLSLGELEKQLGHVLFDRVNNRLVLNQEGKRLLPLADELLHRSEDIQHMFTFDQALHGQLKIGASDTVGNQVVPYLLRDFRQHSQHQQQSLLISNTSLICDKLTDYELDLGLVEGKVQSDQLLMQPWNQDEMCIICAPSHPLAKQDTVLARDFENTQWLLREAGSGTREFFLRTVAPRIEIWTESFQLNTTEAIINATAANLGLACLSRLAAQSALENSRVVELKVPLDMTRRFWLLVHKEKYQSPLLKTFMQFCTDWKMLESLKSSAK</sequence>
<dbReference type="OrthoDB" id="9808620at2"/>
<dbReference type="Proteomes" id="UP000319828">
    <property type="component" value="Unassembled WGS sequence"/>
</dbReference>
<dbReference type="AlphaFoldDB" id="A0A557PH60"/>